<name>A0A385SM34_9BACT</name>
<reference evidence="3" key="1">
    <citation type="submission" date="2018-09" db="EMBL/GenBank/DDBJ databases">
        <title>Chryseolinea sp. KIS68-18 isolated from soil.</title>
        <authorList>
            <person name="Weon H.-Y."/>
            <person name="Kwon S.-W."/>
            <person name="Lee S.A."/>
        </authorList>
    </citation>
    <scope>NUCLEOTIDE SEQUENCE [LARGE SCALE GENOMIC DNA]</scope>
    <source>
        <strain evidence="3">KIS68-18</strain>
    </source>
</reference>
<keyword evidence="1" id="KW-0732">Signal</keyword>
<protein>
    <recommendedName>
        <fullName evidence="4">Phosphate ABC transporter substrate-binding protein</fullName>
    </recommendedName>
</protein>
<dbReference type="Proteomes" id="UP000266183">
    <property type="component" value="Chromosome"/>
</dbReference>
<evidence type="ECO:0000256" key="1">
    <source>
        <dbReference type="SAM" id="SignalP"/>
    </source>
</evidence>
<evidence type="ECO:0000313" key="3">
    <source>
        <dbReference type="Proteomes" id="UP000266183"/>
    </source>
</evidence>
<sequence>MKKISTLFVFLLISVLLTSFNRETAAGESITIIVNKENPVANLAPGEVKLYYLRKIKKRWPGINKNIRPAGRKSKCAEQDAFYAQVLGMTADEVEQYFAARQLQNAERPYDKFLSDGDIIRFVEEEPGAIAYVNARSLTEEAKKKVKVVLIW</sequence>
<dbReference type="SUPFAM" id="SSF53850">
    <property type="entry name" value="Periplasmic binding protein-like II"/>
    <property type="match status" value="1"/>
</dbReference>
<accession>A0A385SM34</accession>
<feature type="chain" id="PRO_5017283153" description="Phosphate ABC transporter substrate-binding protein" evidence="1">
    <location>
        <begin position="26"/>
        <end position="152"/>
    </location>
</feature>
<dbReference type="Gene3D" id="3.40.190.10">
    <property type="entry name" value="Periplasmic binding protein-like II"/>
    <property type="match status" value="1"/>
</dbReference>
<dbReference type="RefSeq" id="WP_119755295.1">
    <property type="nucleotide sequence ID" value="NZ_CP032382.1"/>
</dbReference>
<keyword evidence="3" id="KW-1185">Reference proteome</keyword>
<dbReference type="KEGG" id="chk:D4L85_16310"/>
<evidence type="ECO:0000313" key="2">
    <source>
        <dbReference type="EMBL" id="AYB32034.1"/>
    </source>
</evidence>
<dbReference type="EMBL" id="CP032382">
    <property type="protein sequence ID" value="AYB32034.1"/>
    <property type="molecule type" value="Genomic_DNA"/>
</dbReference>
<dbReference type="AlphaFoldDB" id="A0A385SM34"/>
<feature type="signal peptide" evidence="1">
    <location>
        <begin position="1"/>
        <end position="25"/>
    </location>
</feature>
<evidence type="ECO:0008006" key="4">
    <source>
        <dbReference type="Google" id="ProtNLM"/>
    </source>
</evidence>
<proteinExistence type="predicted"/>
<organism evidence="2 3">
    <name type="scientific">Chryseolinea soli</name>
    <dbReference type="NCBI Taxonomy" id="2321403"/>
    <lineage>
        <taxon>Bacteria</taxon>
        <taxon>Pseudomonadati</taxon>
        <taxon>Bacteroidota</taxon>
        <taxon>Cytophagia</taxon>
        <taxon>Cytophagales</taxon>
        <taxon>Fulvivirgaceae</taxon>
        <taxon>Chryseolinea</taxon>
    </lineage>
</organism>
<gene>
    <name evidence="2" type="ORF">D4L85_16310</name>
</gene>